<evidence type="ECO:0000313" key="1">
    <source>
        <dbReference type="EMBL" id="KAI3804965.1"/>
    </source>
</evidence>
<dbReference type="EMBL" id="CM042026">
    <property type="protein sequence ID" value="KAI3804965.1"/>
    <property type="molecule type" value="Genomic_DNA"/>
</dbReference>
<evidence type="ECO:0000313" key="2">
    <source>
        <dbReference type="Proteomes" id="UP001056120"/>
    </source>
</evidence>
<reference evidence="2" key="1">
    <citation type="journal article" date="2022" name="Mol. Ecol. Resour.">
        <title>The genomes of chicory, endive, great burdock and yacon provide insights into Asteraceae palaeo-polyploidization history and plant inulin production.</title>
        <authorList>
            <person name="Fan W."/>
            <person name="Wang S."/>
            <person name="Wang H."/>
            <person name="Wang A."/>
            <person name="Jiang F."/>
            <person name="Liu H."/>
            <person name="Zhao H."/>
            <person name="Xu D."/>
            <person name="Zhang Y."/>
        </authorList>
    </citation>
    <scope>NUCLEOTIDE SEQUENCE [LARGE SCALE GENOMIC DNA]</scope>
    <source>
        <strain evidence="2">cv. Yunnan</strain>
    </source>
</reference>
<organism evidence="1 2">
    <name type="scientific">Smallanthus sonchifolius</name>
    <dbReference type="NCBI Taxonomy" id="185202"/>
    <lineage>
        <taxon>Eukaryota</taxon>
        <taxon>Viridiplantae</taxon>
        <taxon>Streptophyta</taxon>
        <taxon>Embryophyta</taxon>
        <taxon>Tracheophyta</taxon>
        <taxon>Spermatophyta</taxon>
        <taxon>Magnoliopsida</taxon>
        <taxon>eudicotyledons</taxon>
        <taxon>Gunneridae</taxon>
        <taxon>Pentapetalae</taxon>
        <taxon>asterids</taxon>
        <taxon>campanulids</taxon>
        <taxon>Asterales</taxon>
        <taxon>Asteraceae</taxon>
        <taxon>Asteroideae</taxon>
        <taxon>Heliantheae alliance</taxon>
        <taxon>Millerieae</taxon>
        <taxon>Smallanthus</taxon>
    </lineage>
</organism>
<gene>
    <name evidence="1" type="ORF">L1987_26887</name>
</gene>
<dbReference type="Proteomes" id="UP001056120">
    <property type="component" value="Linkage Group LG09"/>
</dbReference>
<name>A0ACB9IC65_9ASTR</name>
<accession>A0ACB9IC65</accession>
<reference evidence="1 2" key="2">
    <citation type="journal article" date="2022" name="Mol. Ecol. Resour.">
        <title>The genomes of chicory, endive, great burdock and yacon provide insights into Asteraceae paleo-polyploidization history and plant inulin production.</title>
        <authorList>
            <person name="Fan W."/>
            <person name="Wang S."/>
            <person name="Wang H."/>
            <person name="Wang A."/>
            <person name="Jiang F."/>
            <person name="Liu H."/>
            <person name="Zhao H."/>
            <person name="Xu D."/>
            <person name="Zhang Y."/>
        </authorList>
    </citation>
    <scope>NUCLEOTIDE SEQUENCE [LARGE SCALE GENOMIC DNA]</scope>
    <source>
        <strain evidence="2">cv. Yunnan</strain>
        <tissue evidence="1">Leaves</tissue>
    </source>
</reference>
<proteinExistence type="predicted"/>
<comment type="caution">
    <text evidence="1">The sequence shown here is derived from an EMBL/GenBank/DDBJ whole genome shotgun (WGS) entry which is preliminary data.</text>
</comment>
<sequence>MRSFSVFFVVFSLLLIASLREARKDPEEYSRSMMKLKMIQDALSQDSTGSNDEENKKGHFARDFDAQPNLKMFTKGFNPIPDQFARDFDAQPNLKMFTKGFNPIPSFLVDNPHKKN</sequence>
<protein>
    <submittedName>
        <fullName evidence="1">Uncharacterized protein</fullName>
    </submittedName>
</protein>
<keyword evidence="2" id="KW-1185">Reference proteome</keyword>